<dbReference type="PANTHER" id="PTHR21256:SF2">
    <property type="entry name" value="HISTIDINE BIOSYNTHESIS TRIFUNCTIONAL PROTEIN"/>
    <property type="match status" value="1"/>
</dbReference>
<protein>
    <recommendedName>
        <fullName evidence="10">Histidinol dehydrogenase, chloroplastic</fullName>
        <shortName evidence="10">HDH</shortName>
    </recommendedName>
</protein>
<comment type="pathway">
    <text evidence="1 10">Amino-acid biosynthesis; L-histidine biosynthesis; L-histidine from 5-phospho-alpha-D-ribose 1-diphosphate: step 9/9.</text>
</comment>
<keyword evidence="3 10" id="KW-0028">Amino-acid biosynthesis</keyword>
<dbReference type="UniPathway" id="UPA00031">
    <property type="reaction ID" value="UER00014"/>
</dbReference>
<feature type="binding site" evidence="12">
    <location>
        <position position="147"/>
    </location>
    <ligand>
        <name>NAD(+)</name>
        <dbReference type="ChEBI" id="CHEBI:57540"/>
    </ligand>
</feature>
<feature type="binding site" evidence="14">
    <location>
        <position position="440"/>
    </location>
    <ligand>
        <name>Zn(2+)</name>
        <dbReference type="ChEBI" id="CHEBI:29105"/>
    </ligand>
</feature>
<dbReference type="HAMAP" id="MF_01024">
    <property type="entry name" value="HisD"/>
    <property type="match status" value="1"/>
</dbReference>
<feature type="binding site" evidence="13">
    <location>
        <position position="435"/>
    </location>
    <ligand>
        <name>substrate</name>
    </ligand>
</feature>
<evidence type="ECO:0000256" key="2">
    <source>
        <dbReference type="ARBA" id="ARBA00010178"/>
    </source>
</evidence>
<dbReference type="PIRSF" id="PIRSF000099">
    <property type="entry name" value="Histidinol_dh"/>
    <property type="match status" value="1"/>
</dbReference>
<dbReference type="Pfam" id="PF00815">
    <property type="entry name" value="Histidinol_dh"/>
    <property type="match status" value="1"/>
</dbReference>
<keyword evidence="5 14" id="KW-0862">Zinc</keyword>
<dbReference type="Gene3D" id="3.40.50.1980">
    <property type="entry name" value="Nitrogenase molybdenum iron protein domain"/>
    <property type="match status" value="2"/>
</dbReference>
<feature type="binding site" evidence="14">
    <location>
        <position position="280"/>
    </location>
    <ligand>
        <name>Zn(2+)</name>
        <dbReference type="ChEBI" id="CHEBI:29105"/>
    </ligand>
</feature>
<comment type="similarity">
    <text evidence="2 10 15">Belongs to the histidinol dehydrogenase family.</text>
</comment>
<evidence type="ECO:0000256" key="11">
    <source>
        <dbReference type="PIRSR" id="PIRSR000099-1"/>
    </source>
</evidence>
<dbReference type="FunFam" id="3.40.50.1980:FF:000001">
    <property type="entry name" value="Histidinol dehydrogenase"/>
    <property type="match status" value="1"/>
</dbReference>
<evidence type="ECO:0000313" key="18">
    <source>
        <dbReference type="Proteomes" id="UP000256970"/>
    </source>
</evidence>
<dbReference type="GO" id="GO:0005829">
    <property type="term" value="C:cytosol"/>
    <property type="evidence" value="ECO:0007669"/>
    <property type="project" value="TreeGrafter"/>
</dbReference>
<feature type="active site" description="Proton acceptor" evidence="11">
    <location>
        <position position="347"/>
    </location>
</feature>
<accession>A0A383WJH7</accession>
<dbReference type="EMBL" id="FNXT01001291">
    <property type="protein sequence ID" value="SZX77620.1"/>
    <property type="molecule type" value="Genomic_DNA"/>
</dbReference>
<evidence type="ECO:0000256" key="5">
    <source>
        <dbReference type="ARBA" id="ARBA00022833"/>
    </source>
</evidence>
<dbReference type="CDD" id="cd06572">
    <property type="entry name" value="Histidinol_dh"/>
    <property type="match status" value="1"/>
</dbReference>
<dbReference type="InterPro" id="IPR012131">
    <property type="entry name" value="Hstdl_DH"/>
</dbReference>
<dbReference type="NCBIfam" id="TIGR00069">
    <property type="entry name" value="hisD"/>
    <property type="match status" value="1"/>
</dbReference>
<keyword evidence="4 14" id="KW-0479">Metal-binding</keyword>
<feature type="active site" description="Proton acceptor" evidence="11">
    <location>
        <position position="348"/>
    </location>
</feature>
<evidence type="ECO:0000256" key="4">
    <source>
        <dbReference type="ARBA" id="ARBA00022723"/>
    </source>
</evidence>
<dbReference type="AlphaFoldDB" id="A0A383WJH7"/>
<proteinExistence type="inferred from homology"/>
<evidence type="ECO:0000313" key="17">
    <source>
        <dbReference type="EMBL" id="SZX77620.1"/>
    </source>
</evidence>
<keyword evidence="7 10" id="KW-0520">NAD</keyword>
<feature type="binding site" evidence="14">
    <location>
        <position position="381"/>
    </location>
    <ligand>
        <name>Zn(2+)</name>
        <dbReference type="ChEBI" id="CHEBI:29105"/>
    </ligand>
</feature>
<dbReference type="InterPro" id="IPR022695">
    <property type="entry name" value="Histidinol_DH_monofunct"/>
</dbReference>
<comment type="function">
    <text evidence="10">Catalyzes the sequential NAD-dependent oxidations of L-histidinol to L-histidinaldehyde and then to L-histidine.</text>
</comment>
<dbReference type="PRINTS" id="PR00083">
    <property type="entry name" value="HOLDHDRGNASE"/>
</dbReference>
<dbReference type="GO" id="GO:0046872">
    <property type="term" value="F:metal ion binding"/>
    <property type="evidence" value="ECO:0007669"/>
    <property type="project" value="UniProtKB-KW"/>
</dbReference>
<evidence type="ECO:0000256" key="1">
    <source>
        <dbReference type="ARBA" id="ARBA00004940"/>
    </source>
</evidence>
<keyword evidence="10" id="KW-0934">Plastid</keyword>
<feature type="binding site" evidence="12">
    <location>
        <position position="232"/>
    </location>
    <ligand>
        <name>NAD(+)</name>
        <dbReference type="ChEBI" id="CHEBI:57540"/>
    </ligand>
</feature>
<dbReference type="Proteomes" id="UP000256970">
    <property type="component" value="Unassembled WGS sequence"/>
</dbReference>
<evidence type="ECO:0000256" key="14">
    <source>
        <dbReference type="PIRSR" id="PIRSR000099-4"/>
    </source>
</evidence>
<feature type="binding site" evidence="13">
    <location>
        <position position="258"/>
    </location>
    <ligand>
        <name>substrate</name>
    </ligand>
</feature>
<dbReference type="PROSITE" id="PS00611">
    <property type="entry name" value="HISOL_DEHYDROGENASE"/>
    <property type="match status" value="1"/>
</dbReference>
<sequence length="452" mass="48359">MVSGGRSRSGRLSLNAVAQAERMLKSVSAENLSDVEIKKLLQRPRIDFTSILGTVGPIVEQVRQEGDAAVRQFTERFDKVKLDDICVATQDLPWPVLPEEVARAFDVAYANITAFHEAQRGADLSVETMPGVTCRRVTRPINAVGVYVPGGTAVLPSSALMLAVPAQIAGCGTVVLATPPRPDGSITPEVLYCAKKAGVTHILKAGGAQAVAAMAWGTQTCPKVDKIFGPGNQYVTAAKMLLTNSEAMISIDMPAGPSEVLVIADEGANPGHVAADLLSQAEHGPDSQVVLLALPGVDLDAVQHAVQKQCDELPRNETARKALSHSCVVQVRDREEAARISNSYAPEHLIINVDDPESWLPLLDNAGSIFMGRWTPESVGDYASGTNHVLPTYGYARMYSGVSLDSFTKKMTVQSLSWEGLQVLGPHVAKMAEVEGLEAHRRAVTLRLEQSS</sequence>
<dbReference type="PANTHER" id="PTHR21256">
    <property type="entry name" value="HISTIDINOL DEHYDROGENASE HDH"/>
    <property type="match status" value="1"/>
</dbReference>
<evidence type="ECO:0000256" key="9">
    <source>
        <dbReference type="ARBA" id="ARBA00049489"/>
    </source>
</evidence>
<keyword evidence="6 10" id="KW-0560">Oxidoreductase</keyword>
<evidence type="ECO:0000256" key="8">
    <source>
        <dbReference type="ARBA" id="ARBA00023102"/>
    </source>
</evidence>
<dbReference type="SUPFAM" id="SSF53720">
    <property type="entry name" value="ALDH-like"/>
    <property type="match status" value="1"/>
</dbReference>
<keyword evidence="18" id="KW-1185">Reference proteome</keyword>
<evidence type="ECO:0000256" key="6">
    <source>
        <dbReference type="ARBA" id="ARBA00023002"/>
    </source>
</evidence>
<evidence type="ECO:0000256" key="12">
    <source>
        <dbReference type="PIRSR" id="PIRSR000099-2"/>
    </source>
</evidence>
<name>A0A383WJH7_TETOB</name>
<feature type="binding site" evidence="14">
    <location>
        <position position="283"/>
    </location>
    <ligand>
        <name>Zn(2+)</name>
        <dbReference type="ChEBI" id="CHEBI:29105"/>
    </ligand>
</feature>
<dbReference type="EMBL" id="FNXT01000851">
    <property type="protein sequence ID" value="SZX68341.1"/>
    <property type="molecule type" value="Genomic_DNA"/>
</dbReference>
<dbReference type="GO" id="GO:0004399">
    <property type="term" value="F:histidinol dehydrogenase activity"/>
    <property type="evidence" value="ECO:0007669"/>
    <property type="project" value="UniProtKB-UniRule"/>
</dbReference>
<dbReference type="GO" id="GO:0000105">
    <property type="term" value="P:L-histidine biosynthetic process"/>
    <property type="evidence" value="ECO:0007669"/>
    <property type="project" value="UniProtKB-UniRule"/>
</dbReference>
<comment type="subcellular location">
    <subcellularLocation>
        <location evidence="10">Plastid</location>
        <location evidence="10">Chloroplast</location>
    </subcellularLocation>
</comment>
<reference evidence="17 18" key="1">
    <citation type="submission" date="2016-10" db="EMBL/GenBank/DDBJ databases">
        <authorList>
            <person name="Cai Z."/>
        </authorList>
    </citation>
    <scope>NUCLEOTIDE SEQUENCE [LARGE SCALE GENOMIC DNA]</scope>
</reference>
<dbReference type="STRING" id="3088.A0A383WJH7"/>
<feature type="binding site" evidence="13">
    <location>
        <position position="440"/>
    </location>
    <ligand>
        <name>substrate</name>
    </ligand>
</feature>
<comment type="catalytic activity">
    <reaction evidence="9 10">
        <text>L-histidinol + 2 NAD(+) + H2O = L-histidine + 2 NADH + 3 H(+)</text>
        <dbReference type="Rhea" id="RHEA:20641"/>
        <dbReference type="ChEBI" id="CHEBI:15377"/>
        <dbReference type="ChEBI" id="CHEBI:15378"/>
        <dbReference type="ChEBI" id="CHEBI:57540"/>
        <dbReference type="ChEBI" id="CHEBI:57595"/>
        <dbReference type="ChEBI" id="CHEBI:57699"/>
        <dbReference type="ChEBI" id="CHEBI:57945"/>
        <dbReference type="EC" id="1.1.1.23"/>
    </reaction>
</comment>
<evidence type="ECO:0000256" key="13">
    <source>
        <dbReference type="PIRSR" id="PIRSR000099-3"/>
    </source>
</evidence>
<dbReference type="InterPro" id="IPR001692">
    <property type="entry name" value="Histidinol_DH_CS"/>
</dbReference>
<feature type="binding site" evidence="13">
    <location>
        <position position="283"/>
    </location>
    <ligand>
        <name>substrate</name>
    </ligand>
</feature>
<evidence type="ECO:0000313" key="16">
    <source>
        <dbReference type="EMBL" id="SZX68341.1"/>
    </source>
</evidence>
<feature type="binding site" evidence="13">
    <location>
        <position position="348"/>
    </location>
    <ligand>
        <name>substrate</name>
    </ligand>
</feature>
<evidence type="ECO:0000256" key="7">
    <source>
        <dbReference type="ARBA" id="ARBA00023027"/>
    </source>
</evidence>
<dbReference type="FunFam" id="3.40.50.1980:FF:000019">
    <property type="entry name" value="Histidinol dehydrogenase, chloroplastic"/>
    <property type="match status" value="1"/>
</dbReference>
<dbReference type="InterPro" id="IPR016161">
    <property type="entry name" value="Ald_DH/histidinol_DH"/>
</dbReference>
<feature type="binding site" evidence="13">
    <location>
        <position position="381"/>
    </location>
    <ligand>
        <name>substrate</name>
    </ligand>
</feature>
<feature type="binding site" evidence="13">
    <location>
        <position position="280"/>
    </location>
    <ligand>
        <name>substrate</name>
    </ligand>
</feature>
<dbReference type="Gene3D" id="1.20.5.1300">
    <property type="match status" value="1"/>
</dbReference>
<feature type="binding site" evidence="12">
    <location>
        <position position="209"/>
    </location>
    <ligand>
        <name>NAD(+)</name>
        <dbReference type="ChEBI" id="CHEBI:57540"/>
    </ligand>
</feature>
<evidence type="ECO:0000256" key="3">
    <source>
        <dbReference type="ARBA" id="ARBA00022605"/>
    </source>
</evidence>
<dbReference type="FunFam" id="1.20.5.1300:FF:000002">
    <property type="entry name" value="Histidinol dehydrogenase, chloroplastic"/>
    <property type="match status" value="1"/>
</dbReference>
<organism evidence="17 18">
    <name type="scientific">Tetradesmus obliquus</name>
    <name type="common">Green alga</name>
    <name type="synonym">Acutodesmus obliquus</name>
    <dbReference type="NCBI Taxonomy" id="3088"/>
    <lineage>
        <taxon>Eukaryota</taxon>
        <taxon>Viridiplantae</taxon>
        <taxon>Chlorophyta</taxon>
        <taxon>core chlorophytes</taxon>
        <taxon>Chlorophyceae</taxon>
        <taxon>CS clade</taxon>
        <taxon>Sphaeropleales</taxon>
        <taxon>Scenedesmaceae</taxon>
        <taxon>Tetradesmus</taxon>
    </lineage>
</organism>
<evidence type="ECO:0000256" key="15">
    <source>
        <dbReference type="RuleBase" id="RU004175"/>
    </source>
</evidence>
<evidence type="ECO:0000256" key="10">
    <source>
        <dbReference type="PIRNR" id="PIRNR000099"/>
    </source>
</evidence>
<keyword evidence="8 10" id="KW-0368">Histidine biosynthesis</keyword>
<keyword evidence="10" id="KW-0150">Chloroplast</keyword>
<comment type="cofactor">
    <cofactor evidence="14">
        <name>Zn(2+)</name>
        <dbReference type="ChEBI" id="CHEBI:29105"/>
    </cofactor>
    <text evidence="14">Binds 1 zinc ion per subunit.</text>
</comment>
<dbReference type="GO" id="GO:0009570">
    <property type="term" value="C:chloroplast stroma"/>
    <property type="evidence" value="ECO:0007669"/>
    <property type="project" value="TreeGrafter"/>
</dbReference>
<gene>
    <name evidence="17" type="ORF">BQ4739_LOCUS17972</name>
    <name evidence="16" type="ORF">BQ4739_LOCUS8700</name>
</gene>
<dbReference type="GO" id="GO:0051287">
    <property type="term" value="F:NAD binding"/>
    <property type="evidence" value="ECO:0007669"/>
    <property type="project" value="InterPro"/>
</dbReference>